<keyword evidence="1" id="KW-0802">TPR repeat</keyword>
<feature type="chain" id="PRO_5046569360" description="Tetratricopeptide repeat protein" evidence="2">
    <location>
        <begin position="23"/>
        <end position="225"/>
    </location>
</feature>
<accession>A0ABN6DW61</accession>
<organism evidence="3 4">
    <name type="scientific">Desulfuromonas versatilis</name>
    <dbReference type="NCBI Taxonomy" id="2802975"/>
    <lineage>
        <taxon>Bacteria</taxon>
        <taxon>Pseudomonadati</taxon>
        <taxon>Thermodesulfobacteriota</taxon>
        <taxon>Desulfuromonadia</taxon>
        <taxon>Desulfuromonadales</taxon>
        <taxon>Desulfuromonadaceae</taxon>
        <taxon>Desulfuromonas</taxon>
    </lineage>
</organism>
<dbReference type="PROSITE" id="PS51257">
    <property type="entry name" value="PROKAR_LIPOPROTEIN"/>
    <property type="match status" value="1"/>
</dbReference>
<dbReference type="SUPFAM" id="SSF48452">
    <property type="entry name" value="TPR-like"/>
    <property type="match status" value="1"/>
</dbReference>
<evidence type="ECO:0000256" key="1">
    <source>
        <dbReference type="PROSITE-ProRule" id="PRU00339"/>
    </source>
</evidence>
<dbReference type="InterPro" id="IPR019734">
    <property type="entry name" value="TPR_rpt"/>
</dbReference>
<evidence type="ECO:0000256" key="2">
    <source>
        <dbReference type="SAM" id="SignalP"/>
    </source>
</evidence>
<reference evidence="3 4" key="2">
    <citation type="journal article" date="2021" name="Int. J. Syst. Evol. Microbiol.">
        <title>Isolation and Polyphasic Characterization of Desulfuromonas versatilis sp. Nov., an Electrogenic Bacteria Capable of Versatile Metabolism Isolated from a Graphene Oxide-Reducing Enrichment Culture.</title>
        <authorList>
            <person name="Xie L."/>
            <person name="Yoshida N."/>
            <person name="Ishii S."/>
            <person name="Meng L."/>
        </authorList>
    </citation>
    <scope>NUCLEOTIDE SEQUENCE [LARGE SCALE GENOMIC DNA]</scope>
    <source>
        <strain evidence="3 4">NIT-T3</strain>
    </source>
</reference>
<dbReference type="PROSITE" id="PS50005">
    <property type="entry name" value="TPR"/>
    <property type="match status" value="1"/>
</dbReference>
<reference evidence="3 4" key="1">
    <citation type="journal article" date="2016" name="C (Basel)">
        <title>Selective Growth of and Electricity Production by Marine Exoelectrogenic Bacteria in Self-Aggregated Hydrogel of Microbially Reduced Graphene Oxide.</title>
        <authorList>
            <person name="Yoshida N."/>
            <person name="Goto Y."/>
            <person name="Miyata Y."/>
        </authorList>
    </citation>
    <scope>NUCLEOTIDE SEQUENCE [LARGE SCALE GENOMIC DNA]</scope>
    <source>
        <strain evidence="3 4">NIT-T3</strain>
    </source>
</reference>
<dbReference type="Gene3D" id="1.25.40.10">
    <property type="entry name" value="Tetratricopeptide repeat domain"/>
    <property type="match status" value="2"/>
</dbReference>
<dbReference type="SMART" id="SM00028">
    <property type="entry name" value="TPR"/>
    <property type="match status" value="4"/>
</dbReference>
<evidence type="ECO:0000313" key="3">
    <source>
        <dbReference type="EMBL" id="BCR04363.1"/>
    </source>
</evidence>
<sequence>MQMPKLPFFLALLFLCLLSSCAGSLPQAARLNAGECLARAEEAIAQRNYDEAAGYLDAAIHKEPHNAAAYLRHGEVLRVLGKDRQARSTYRAALKNLPDSPEKSEAAYHLALLQALKFDTLREALSLIPGLAEDSAEKLDLQGVVALQQRKFREALQYLSRAQQFAGVQRMGLVLYHASLAYHGLGDPENARASLFHAINQTDNLAEVKDIERFYAQLAGRGSAD</sequence>
<protein>
    <recommendedName>
        <fullName evidence="5">Tetratricopeptide repeat protein</fullName>
    </recommendedName>
</protein>
<dbReference type="Pfam" id="PF13432">
    <property type="entry name" value="TPR_16"/>
    <property type="match status" value="1"/>
</dbReference>
<evidence type="ECO:0000313" key="4">
    <source>
        <dbReference type="Proteomes" id="UP001319827"/>
    </source>
</evidence>
<dbReference type="RefSeq" id="WP_221251815.1">
    <property type="nucleotide sequence ID" value="NZ_AP024355.1"/>
</dbReference>
<keyword evidence="2" id="KW-0732">Signal</keyword>
<gene>
    <name evidence="3" type="ORF">DESUT3_14320</name>
</gene>
<dbReference type="Proteomes" id="UP001319827">
    <property type="component" value="Chromosome"/>
</dbReference>
<keyword evidence="4" id="KW-1185">Reference proteome</keyword>
<proteinExistence type="predicted"/>
<evidence type="ECO:0008006" key="5">
    <source>
        <dbReference type="Google" id="ProtNLM"/>
    </source>
</evidence>
<feature type="repeat" description="TPR" evidence="1">
    <location>
        <begin position="67"/>
        <end position="100"/>
    </location>
</feature>
<name>A0ABN6DW61_9BACT</name>
<feature type="signal peptide" evidence="2">
    <location>
        <begin position="1"/>
        <end position="22"/>
    </location>
</feature>
<dbReference type="EMBL" id="AP024355">
    <property type="protein sequence ID" value="BCR04363.1"/>
    <property type="molecule type" value="Genomic_DNA"/>
</dbReference>
<dbReference type="InterPro" id="IPR011990">
    <property type="entry name" value="TPR-like_helical_dom_sf"/>
</dbReference>